<accession>A0A6A4YYU1</accession>
<feature type="transmembrane region" description="Helical" evidence="1">
    <location>
        <begin position="34"/>
        <end position="52"/>
    </location>
</feature>
<organism evidence="3">
    <name type="scientific">Aphanomyces stellatus</name>
    <dbReference type="NCBI Taxonomy" id="120398"/>
    <lineage>
        <taxon>Eukaryota</taxon>
        <taxon>Sar</taxon>
        <taxon>Stramenopiles</taxon>
        <taxon>Oomycota</taxon>
        <taxon>Saprolegniomycetes</taxon>
        <taxon>Saprolegniales</taxon>
        <taxon>Verrucalvaceae</taxon>
        <taxon>Aphanomyces</taxon>
    </lineage>
</organism>
<reference evidence="3" key="1">
    <citation type="submission" date="2019-06" db="EMBL/GenBank/DDBJ databases">
        <title>Genomics analysis of Aphanomyces spp. identifies a new class of oomycete effector associated with host adaptation.</title>
        <authorList>
            <person name="Gaulin E."/>
        </authorList>
    </citation>
    <scope>NUCLEOTIDE SEQUENCE</scope>
    <source>
        <strain evidence="3">CBS 578.67</strain>
    </source>
</reference>
<comment type="caution">
    <text evidence="3">The sequence shown here is derived from an EMBL/GenBank/DDBJ whole genome shotgun (WGS) entry which is preliminary data.</text>
</comment>
<feature type="transmembrane region" description="Helical" evidence="1">
    <location>
        <begin position="115"/>
        <end position="133"/>
    </location>
</feature>
<dbReference type="AlphaFoldDB" id="A0A6A4YYU1"/>
<dbReference type="Pfam" id="PF00892">
    <property type="entry name" value="EamA"/>
    <property type="match status" value="1"/>
</dbReference>
<keyword evidence="1" id="KW-0472">Membrane</keyword>
<feature type="non-terminal residue" evidence="3">
    <location>
        <position position="1"/>
    </location>
</feature>
<feature type="transmembrane region" description="Helical" evidence="1">
    <location>
        <begin position="58"/>
        <end position="77"/>
    </location>
</feature>
<feature type="transmembrane region" description="Helical" evidence="1">
    <location>
        <begin position="89"/>
        <end position="109"/>
    </location>
</feature>
<dbReference type="InterPro" id="IPR037185">
    <property type="entry name" value="EmrE-like"/>
</dbReference>
<protein>
    <recommendedName>
        <fullName evidence="2">EamA domain-containing protein</fullName>
    </recommendedName>
</protein>
<evidence type="ECO:0000256" key="1">
    <source>
        <dbReference type="SAM" id="Phobius"/>
    </source>
</evidence>
<keyword evidence="1" id="KW-1133">Transmembrane helix</keyword>
<dbReference type="EMBL" id="VJMH01003780">
    <property type="protein sequence ID" value="KAF0704889.1"/>
    <property type="molecule type" value="Genomic_DNA"/>
</dbReference>
<gene>
    <name evidence="3" type="ORF">As57867_007195</name>
</gene>
<sequence length="205" mass="22084">VPWIALGIGFIFSIYGLVKKLAPLDPVTGVTIELTLLAIPAAVYLVACRSVFGHDNLTTDLLLVGAGVFPTAIPYVLFSAAAQHISMTWLGVLQYIQPSIQFCIGVYLYNEPFTTAKLVGFILVWVALVMFTIESILWHRKLAALTTENVCQVVVVDVELSELANKAIMTSPSPGQDGWHNSVTPQGPALVLVKSPHSKPSNIAA</sequence>
<dbReference type="SUPFAM" id="SSF103481">
    <property type="entry name" value="Multidrug resistance efflux transporter EmrE"/>
    <property type="match status" value="1"/>
</dbReference>
<feature type="domain" description="EamA" evidence="2">
    <location>
        <begin position="4"/>
        <end position="132"/>
    </location>
</feature>
<dbReference type="InterPro" id="IPR000620">
    <property type="entry name" value="EamA_dom"/>
</dbReference>
<name>A0A6A4YYU1_9STRA</name>
<evidence type="ECO:0000313" key="3">
    <source>
        <dbReference type="EMBL" id="KAF0704889.1"/>
    </source>
</evidence>
<keyword evidence="1" id="KW-0812">Transmembrane</keyword>
<dbReference type="GO" id="GO:0016020">
    <property type="term" value="C:membrane"/>
    <property type="evidence" value="ECO:0007669"/>
    <property type="project" value="InterPro"/>
</dbReference>
<proteinExistence type="predicted"/>
<evidence type="ECO:0000259" key="2">
    <source>
        <dbReference type="Pfam" id="PF00892"/>
    </source>
</evidence>
<dbReference type="OrthoDB" id="64403at2759"/>